<evidence type="ECO:0000313" key="3">
    <source>
        <dbReference type="EMBL" id="MCX2802055.1"/>
    </source>
</evidence>
<dbReference type="RefSeq" id="WP_067154528.1">
    <property type="nucleotide sequence ID" value="NZ_CP014864.1"/>
</dbReference>
<reference evidence="3" key="3">
    <citation type="submission" date="2022-11" db="EMBL/GenBank/DDBJ databases">
        <title>Chitin-degrading and fungicidal potential of chitinolytic bacterial strains from marine environment of the Pacific Ocean regions.</title>
        <authorList>
            <person name="Pentekhina I."/>
            <person name="Nedashkovskaya O."/>
            <person name="Seitkalieva A."/>
            <person name="Podvolotskaya A."/>
            <person name="Tekutyeva L."/>
            <person name="Balabanova L."/>
        </authorList>
    </citation>
    <scope>NUCLEOTIDE SEQUENCE</scope>
    <source>
        <strain evidence="3">KMM 6838</strain>
    </source>
</reference>
<dbReference type="AlphaFoldDB" id="A0A143HMY5"/>
<dbReference type="KEGG" id="mthd:A3224_11215"/>
<protein>
    <submittedName>
        <fullName evidence="2">Uncharacterized protein</fullName>
    </submittedName>
</protein>
<gene>
    <name evidence="2" type="ORF">A3224_11215</name>
    <name evidence="3" type="ORF">OQJ68_09675</name>
</gene>
<evidence type="ECO:0000313" key="2">
    <source>
        <dbReference type="EMBL" id="AMX03059.1"/>
    </source>
</evidence>
<dbReference type="Proteomes" id="UP001209730">
    <property type="component" value="Unassembled WGS sequence"/>
</dbReference>
<evidence type="ECO:0000313" key="4">
    <source>
        <dbReference type="Proteomes" id="UP000076077"/>
    </source>
</evidence>
<keyword evidence="4" id="KW-1185">Reference proteome</keyword>
<feature type="region of interest" description="Disordered" evidence="1">
    <location>
        <begin position="42"/>
        <end position="250"/>
    </location>
</feature>
<accession>A0A143HMY5</accession>
<feature type="region of interest" description="Disordered" evidence="1">
    <location>
        <begin position="1"/>
        <end position="21"/>
    </location>
</feature>
<feature type="compositionally biased region" description="Basic residues" evidence="1">
    <location>
        <begin position="1"/>
        <end position="12"/>
    </location>
</feature>
<feature type="compositionally biased region" description="Low complexity" evidence="1">
    <location>
        <begin position="117"/>
        <end position="130"/>
    </location>
</feature>
<dbReference type="OrthoDB" id="5702411at2"/>
<dbReference type="Proteomes" id="UP000076077">
    <property type="component" value="Chromosome"/>
</dbReference>
<reference evidence="4" key="2">
    <citation type="submission" date="2016-03" db="EMBL/GenBank/DDBJ databases">
        <authorList>
            <person name="Lee Y.-S."/>
            <person name="Choi Y.-L."/>
        </authorList>
    </citation>
    <scope>NUCLEOTIDE SEQUENCE [LARGE SCALE GENOMIC DNA]</scope>
    <source>
        <strain evidence="4">DAU221</strain>
    </source>
</reference>
<sequence>MSRRKNKYKQRGHQPGPSSELLDELNTLRDLLGSDELGDIPLLDQVAGPVPSRQSAARTPKPQPLRPASRRPLEEIDLPILFSPVDEELPDDGKPELNESELELLRPLQNLRPESGAPLTESSTAPAAAAPREREDPPSPPAAHLQKQSAAGDAAQSAEEQGQGELFVQTKTPSKENPFLPAHIRARLTGGRVPKTVEPTPEAPATATSPAEEVSAESTGPKANAAAEPQEPAPLLPQAGKDAQPADKEIQRKQLVDRLVAKQLPELERQLRARIEKMLDELEAKQ</sequence>
<evidence type="ECO:0000256" key="1">
    <source>
        <dbReference type="SAM" id="MobiDB-lite"/>
    </source>
</evidence>
<name>A0A143HMY5_MICTH</name>
<dbReference type="EMBL" id="JAPHQB010000013">
    <property type="protein sequence ID" value="MCX2802055.1"/>
    <property type="molecule type" value="Genomic_DNA"/>
</dbReference>
<reference evidence="2" key="1">
    <citation type="submission" date="2016-03" db="EMBL/GenBank/DDBJ databases">
        <authorList>
            <person name="Ploux O."/>
        </authorList>
    </citation>
    <scope>NUCLEOTIDE SEQUENCE [LARGE SCALE GENOMIC DNA]</scope>
    <source>
        <strain evidence="2">DAU221</strain>
    </source>
</reference>
<organism evidence="2 4">
    <name type="scientific">Microbulbifer thermotolerans</name>
    <dbReference type="NCBI Taxonomy" id="252514"/>
    <lineage>
        <taxon>Bacteria</taxon>
        <taxon>Pseudomonadati</taxon>
        <taxon>Pseudomonadota</taxon>
        <taxon>Gammaproteobacteria</taxon>
        <taxon>Cellvibrionales</taxon>
        <taxon>Microbulbiferaceae</taxon>
        <taxon>Microbulbifer</taxon>
    </lineage>
</organism>
<dbReference type="GeneID" id="76608617"/>
<feature type="compositionally biased region" description="Low complexity" evidence="1">
    <location>
        <begin position="196"/>
        <end position="213"/>
    </location>
</feature>
<proteinExistence type="predicted"/>
<dbReference type="STRING" id="252514.A3224_11215"/>
<dbReference type="EMBL" id="CP014864">
    <property type="protein sequence ID" value="AMX03059.1"/>
    <property type="molecule type" value="Genomic_DNA"/>
</dbReference>